<evidence type="ECO:0000313" key="2">
    <source>
        <dbReference type="Proteomes" id="UP001416858"/>
    </source>
</evidence>
<protein>
    <submittedName>
        <fullName evidence="1">Uncharacterized protein</fullName>
    </submittedName>
</protein>
<dbReference type="Proteomes" id="UP001416858">
    <property type="component" value="Unassembled WGS sequence"/>
</dbReference>
<keyword evidence="2" id="KW-1185">Reference proteome</keyword>
<name>A0ABP9VZ03_9BACT</name>
<dbReference type="EMBL" id="BAABRO010000012">
    <property type="protein sequence ID" value="GAA5509092.1"/>
    <property type="molecule type" value="Genomic_DNA"/>
</dbReference>
<accession>A0ABP9VZ03</accession>
<gene>
    <name evidence="1" type="ORF">Rcae01_04561</name>
</gene>
<organism evidence="1 2">
    <name type="scientific">Novipirellula caenicola</name>
    <dbReference type="NCBI Taxonomy" id="1536901"/>
    <lineage>
        <taxon>Bacteria</taxon>
        <taxon>Pseudomonadati</taxon>
        <taxon>Planctomycetota</taxon>
        <taxon>Planctomycetia</taxon>
        <taxon>Pirellulales</taxon>
        <taxon>Pirellulaceae</taxon>
        <taxon>Novipirellula</taxon>
    </lineage>
</organism>
<sequence length="208" mass="23437">MRQKNVTDITVRDRTRFPALSPFFNLSSFNRFAATQVRCTMAATPAVASRLCAPGCVLFHGLTSVAIACRRVATGSTGWMVGTRIDSSVFRFLNLSVAPIFLSLHMALARLHNRTGWTENLRSDSVGPDDGATEKLMRQKNVTDNTVLDRTDFRRYLHFLISHLLTVSLQLRYVALWPQHLPSLRDFVRRGASSFTDSRPWLQPVVTL</sequence>
<reference evidence="1 2" key="1">
    <citation type="submission" date="2024-02" db="EMBL/GenBank/DDBJ databases">
        <title>Rhodopirellula caenicola NBRC 110016.</title>
        <authorList>
            <person name="Ichikawa N."/>
            <person name="Katano-Makiyama Y."/>
            <person name="Hidaka K."/>
        </authorList>
    </citation>
    <scope>NUCLEOTIDE SEQUENCE [LARGE SCALE GENOMIC DNA]</scope>
    <source>
        <strain evidence="1 2">NBRC 110016</strain>
    </source>
</reference>
<comment type="caution">
    <text evidence="1">The sequence shown here is derived from an EMBL/GenBank/DDBJ whole genome shotgun (WGS) entry which is preliminary data.</text>
</comment>
<evidence type="ECO:0000313" key="1">
    <source>
        <dbReference type="EMBL" id="GAA5509092.1"/>
    </source>
</evidence>
<proteinExistence type="predicted"/>